<keyword evidence="4" id="KW-1185">Reference proteome</keyword>
<keyword evidence="2" id="KW-1133">Transmembrane helix</keyword>
<proteinExistence type="predicted"/>
<dbReference type="AlphaFoldDB" id="A0A4P7QGR5"/>
<keyword evidence="2" id="KW-0472">Membrane</keyword>
<reference evidence="3 4" key="1">
    <citation type="submission" date="2019-04" db="EMBL/GenBank/DDBJ databases">
        <title>Corynebacterium endometrii sp. nov., isolated from the uterus of a cow with endometritis.</title>
        <authorList>
            <person name="Ballas P."/>
            <person name="Ruckert C."/>
            <person name="Wagener K."/>
            <person name="Drillich M."/>
            <person name="Kaempfer P."/>
            <person name="Busse H.-J."/>
            <person name="Ehling-Schulz M."/>
        </authorList>
    </citation>
    <scope>NUCLEOTIDE SEQUENCE [LARGE SCALE GENOMIC DNA]</scope>
    <source>
        <strain evidence="3 4">LMM-1653</strain>
    </source>
</reference>
<evidence type="ECO:0000256" key="2">
    <source>
        <dbReference type="SAM" id="Phobius"/>
    </source>
</evidence>
<name>A0A4P7QGR5_9CORY</name>
<accession>A0A4P7QGR5</accession>
<evidence type="ECO:0000256" key="1">
    <source>
        <dbReference type="SAM" id="MobiDB-lite"/>
    </source>
</evidence>
<organism evidence="3 4">
    <name type="scientific">Corynebacterium endometrii</name>
    <dbReference type="NCBI Taxonomy" id="2488819"/>
    <lineage>
        <taxon>Bacteria</taxon>
        <taxon>Bacillati</taxon>
        <taxon>Actinomycetota</taxon>
        <taxon>Actinomycetes</taxon>
        <taxon>Mycobacteriales</taxon>
        <taxon>Corynebacteriaceae</taxon>
        <taxon>Corynebacterium</taxon>
    </lineage>
</organism>
<feature type="region of interest" description="Disordered" evidence="1">
    <location>
        <begin position="1"/>
        <end position="50"/>
    </location>
</feature>
<sequence length="74" mass="8349">MNMSLPNPEQQPEREDPREGLWDPERDAAAQHARRRPAPTPSGPRKRALPKSWVSKSLWILIALVILAAILGLF</sequence>
<dbReference type="EMBL" id="CP039247">
    <property type="protein sequence ID" value="QCB28971.1"/>
    <property type="molecule type" value="Genomic_DNA"/>
</dbReference>
<feature type="transmembrane region" description="Helical" evidence="2">
    <location>
        <begin position="53"/>
        <end position="73"/>
    </location>
</feature>
<feature type="compositionally biased region" description="Low complexity" evidence="1">
    <location>
        <begin position="1"/>
        <end position="10"/>
    </location>
</feature>
<keyword evidence="2" id="KW-0812">Transmembrane</keyword>
<gene>
    <name evidence="3" type="ORF">CENDO_08505</name>
</gene>
<feature type="compositionally biased region" description="Basic and acidic residues" evidence="1">
    <location>
        <begin position="11"/>
        <end position="29"/>
    </location>
</feature>
<dbReference type="KEGG" id="cee:CENDO_08505"/>
<protein>
    <submittedName>
        <fullName evidence="3">Uncharacterized protein</fullName>
    </submittedName>
</protein>
<dbReference type="Proteomes" id="UP000296352">
    <property type="component" value="Chromosome"/>
</dbReference>
<evidence type="ECO:0000313" key="3">
    <source>
        <dbReference type="EMBL" id="QCB28971.1"/>
    </source>
</evidence>
<evidence type="ECO:0000313" key="4">
    <source>
        <dbReference type="Proteomes" id="UP000296352"/>
    </source>
</evidence>